<evidence type="ECO:0008006" key="9">
    <source>
        <dbReference type="Google" id="ProtNLM"/>
    </source>
</evidence>
<feature type="signal peptide" evidence="6">
    <location>
        <begin position="1"/>
        <end position="24"/>
    </location>
</feature>
<dbReference type="Pfam" id="PF01436">
    <property type="entry name" value="NHL"/>
    <property type="match status" value="1"/>
</dbReference>
<dbReference type="Gene3D" id="1.25.40.10">
    <property type="entry name" value="Tetratricopeptide repeat domain"/>
    <property type="match status" value="1"/>
</dbReference>
<dbReference type="Gene3D" id="2.40.10.500">
    <property type="match status" value="1"/>
</dbReference>
<dbReference type="SUPFAM" id="SSF101898">
    <property type="entry name" value="NHL repeat"/>
    <property type="match status" value="1"/>
</dbReference>
<dbReference type="SUPFAM" id="SSF48452">
    <property type="entry name" value="TPR-like"/>
    <property type="match status" value="1"/>
</dbReference>
<dbReference type="InterPro" id="IPR011042">
    <property type="entry name" value="6-blade_b-propeller_TolB-like"/>
</dbReference>
<evidence type="ECO:0000256" key="4">
    <source>
        <dbReference type="PROSITE-ProRule" id="PRU00504"/>
    </source>
</evidence>
<dbReference type="PROSITE" id="PS51125">
    <property type="entry name" value="NHL"/>
    <property type="match status" value="1"/>
</dbReference>
<keyword evidence="2" id="KW-0677">Repeat</keyword>
<feature type="transmembrane region" description="Helical" evidence="5">
    <location>
        <begin position="438"/>
        <end position="461"/>
    </location>
</feature>
<keyword evidence="5" id="KW-1133">Transmembrane helix</keyword>
<proteinExistence type="predicted"/>
<dbReference type="RefSeq" id="WP_210044169.1">
    <property type="nucleotide sequence ID" value="NZ_JBHLVU010000009.1"/>
</dbReference>
<keyword evidence="8" id="KW-1185">Reference proteome</keyword>
<keyword evidence="1 6" id="KW-0732">Signal</keyword>
<reference evidence="7 8" key="1">
    <citation type="submission" date="2021-07" db="EMBL/GenBank/DDBJ databases">
        <title>Paenibacillus radiodurans sp. nov., isolated from the southeastern edge of Tengger Desert.</title>
        <authorList>
            <person name="Zhang G."/>
        </authorList>
    </citation>
    <scope>NUCLEOTIDE SEQUENCE [LARGE SCALE GENOMIC DNA]</scope>
    <source>
        <strain evidence="7 8">CCM 7311</strain>
    </source>
</reference>
<feature type="repeat" description="NHL" evidence="4">
    <location>
        <begin position="312"/>
        <end position="355"/>
    </location>
</feature>
<dbReference type="Gene3D" id="2.120.10.30">
    <property type="entry name" value="TolB, C-terminal domain"/>
    <property type="match status" value="1"/>
</dbReference>
<organism evidence="7 8">
    <name type="scientific">Paenibacillus sepulcri</name>
    <dbReference type="NCBI Taxonomy" id="359917"/>
    <lineage>
        <taxon>Bacteria</taxon>
        <taxon>Bacillati</taxon>
        <taxon>Bacillota</taxon>
        <taxon>Bacilli</taxon>
        <taxon>Bacillales</taxon>
        <taxon>Paenibacillaceae</taxon>
        <taxon>Paenibacillus</taxon>
    </lineage>
</organism>
<dbReference type="InterPro" id="IPR011990">
    <property type="entry name" value="TPR-like_helical_dom_sf"/>
</dbReference>
<evidence type="ECO:0000256" key="3">
    <source>
        <dbReference type="ARBA" id="ARBA00023180"/>
    </source>
</evidence>
<keyword evidence="5" id="KW-0812">Transmembrane</keyword>
<dbReference type="Proteomes" id="UP001519887">
    <property type="component" value="Unassembled WGS sequence"/>
</dbReference>
<evidence type="ECO:0000256" key="1">
    <source>
        <dbReference type="ARBA" id="ARBA00022729"/>
    </source>
</evidence>
<name>A0ABS7BVR7_9BACL</name>
<evidence type="ECO:0000256" key="6">
    <source>
        <dbReference type="SAM" id="SignalP"/>
    </source>
</evidence>
<evidence type="ECO:0000313" key="8">
    <source>
        <dbReference type="Proteomes" id="UP001519887"/>
    </source>
</evidence>
<dbReference type="PANTHER" id="PTHR10680">
    <property type="entry name" value="PEPTIDYL-GLYCINE ALPHA-AMIDATING MONOOXYGENASE"/>
    <property type="match status" value="1"/>
</dbReference>
<keyword evidence="3" id="KW-0325">Glycoprotein</keyword>
<evidence type="ECO:0000256" key="2">
    <source>
        <dbReference type="ARBA" id="ARBA00022737"/>
    </source>
</evidence>
<feature type="chain" id="PRO_5046661123" description="NHL repeat-containing protein" evidence="6">
    <location>
        <begin position="25"/>
        <end position="473"/>
    </location>
</feature>
<dbReference type="InterPro" id="IPR001258">
    <property type="entry name" value="NHL_repeat"/>
</dbReference>
<accession>A0ABS7BVR7</accession>
<dbReference type="EMBL" id="JAHZIK010000015">
    <property type="protein sequence ID" value="MBW7452742.1"/>
    <property type="molecule type" value="Genomic_DNA"/>
</dbReference>
<protein>
    <recommendedName>
        <fullName evidence="9">NHL repeat-containing protein</fullName>
    </recommendedName>
</protein>
<evidence type="ECO:0000313" key="7">
    <source>
        <dbReference type="EMBL" id="MBW7452742.1"/>
    </source>
</evidence>
<comment type="caution">
    <text evidence="7">The sequence shown here is derived from an EMBL/GenBank/DDBJ whole genome shotgun (WGS) entry which is preliminary data.</text>
</comment>
<keyword evidence="5" id="KW-0472">Membrane</keyword>
<gene>
    <name evidence="7" type="ORF">K0U00_01630</name>
</gene>
<dbReference type="CDD" id="cd05819">
    <property type="entry name" value="NHL"/>
    <property type="match status" value="1"/>
</dbReference>
<sequence>MVKRISAVLLGCLLFLICSLPAYALPQMSYTLDPMHGYKIPIPLTYTVDKVILDVGSPGLNKPRDLFIDEKGLLYIADTDNNRIVKMNTDGKVLGIYGKEQGVVLDQPSGIFVDGLGDMFVADTGSGKVIHLASDGKLVEEFVKPESTLISPEMEFAPDKVIIDRRGYLYVLNKTDYSGFMMIDAMNRFRGYIGANRVPFDWKNLLIRLLATPEQREQLNNAVPQQNANLTMDSKGFIYTPTVLIDTDQIKKFNAMGENIYKKAFFGESSIDSGTLEVPYFVDLAVDQYGIINALDAMSRKIYQYDQEGNLLAVFGGQGDVKSRFEYPTSIVIDKSGTIYVLDRDRNNIQIFKPTRFAELIHQASQLHFNGRYQEALQPWKEVLNIDENYPLAHRGVAKALMKEEKWKEAMKEFKLGEDQDGYSLAFAEYRHDFMRQYLGWILLVAVLIIYVVYLIVKVMIRVTNSVIRRYGY</sequence>
<evidence type="ECO:0000256" key="5">
    <source>
        <dbReference type="SAM" id="Phobius"/>
    </source>
</evidence>
<dbReference type="PANTHER" id="PTHR10680:SF28">
    <property type="entry name" value="SMP-30_GLUCONOLACTONASE_LRE-LIKE REGION DOMAIN-CONTAINING PROTEIN"/>
    <property type="match status" value="1"/>
</dbReference>